<organism evidence="2 3">
    <name type="scientific">Steinernema hermaphroditum</name>
    <dbReference type="NCBI Taxonomy" id="289476"/>
    <lineage>
        <taxon>Eukaryota</taxon>
        <taxon>Metazoa</taxon>
        <taxon>Ecdysozoa</taxon>
        <taxon>Nematoda</taxon>
        <taxon>Chromadorea</taxon>
        <taxon>Rhabditida</taxon>
        <taxon>Tylenchina</taxon>
        <taxon>Panagrolaimomorpha</taxon>
        <taxon>Strongyloidoidea</taxon>
        <taxon>Steinernematidae</taxon>
        <taxon>Steinernema</taxon>
    </lineage>
</organism>
<gene>
    <name evidence="2" type="ORF">QR680_000011</name>
</gene>
<feature type="region of interest" description="Disordered" evidence="1">
    <location>
        <begin position="292"/>
        <end position="318"/>
    </location>
</feature>
<evidence type="ECO:0000313" key="3">
    <source>
        <dbReference type="Proteomes" id="UP001175271"/>
    </source>
</evidence>
<keyword evidence="3" id="KW-1185">Reference proteome</keyword>
<dbReference type="AlphaFoldDB" id="A0AA39GUH3"/>
<proteinExistence type="predicted"/>
<dbReference type="EMBL" id="JAUCMV010000005">
    <property type="protein sequence ID" value="KAK0392998.1"/>
    <property type="molecule type" value="Genomic_DNA"/>
</dbReference>
<evidence type="ECO:0000256" key="1">
    <source>
        <dbReference type="SAM" id="MobiDB-lite"/>
    </source>
</evidence>
<dbReference type="Proteomes" id="UP001175271">
    <property type="component" value="Unassembled WGS sequence"/>
</dbReference>
<comment type="caution">
    <text evidence="2">The sequence shown here is derived from an EMBL/GenBank/DDBJ whole genome shotgun (WGS) entry which is preliminary data.</text>
</comment>
<feature type="compositionally biased region" description="Polar residues" evidence="1">
    <location>
        <begin position="302"/>
        <end position="318"/>
    </location>
</feature>
<sequence length="318" mass="36080">MLREGDPFFNGFLVLPHLVSLSEKIDGVRLQSPLLLGRVFGELSGFLDVLHQIGVSILRLGFDHSVSLSLAVAIHQMSEEGFWLFEGIEEEPYGLLPLVNLSAKGGPTSTKQVERIGSYQWYLNDDTPTILVPGNPTESFYWPGGRLPQDHGVLIYDVNHMKVPNGSLDTAILAAKHLTEKTKKPIDFNEYDFITDAVNLQKLFAFAQEAGDGLFRIDCERVGKTVLLSRMEASDLMEIAHVTFDQALKRKMTKSRSKHSIGPHFQLLIVPIILLQRQHQWMWRRTMDHSETRRHSKKIRTSHSLSMATRRNMSQYSS</sequence>
<dbReference type="PANTHER" id="PTHR35179:SF2">
    <property type="entry name" value="START DOMAIN-CONTAINING PROTEIN"/>
    <property type="match status" value="1"/>
</dbReference>
<accession>A0AA39GUH3</accession>
<dbReference type="PANTHER" id="PTHR35179">
    <property type="entry name" value="PROTEIN CBG02620"/>
    <property type="match status" value="1"/>
</dbReference>
<protein>
    <submittedName>
        <fullName evidence="2">Uncharacterized protein</fullName>
    </submittedName>
</protein>
<name>A0AA39GUH3_9BILA</name>
<evidence type="ECO:0000313" key="2">
    <source>
        <dbReference type="EMBL" id="KAK0392998.1"/>
    </source>
</evidence>
<reference evidence="2" key="1">
    <citation type="submission" date="2023-06" db="EMBL/GenBank/DDBJ databases">
        <title>Genomic analysis of the entomopathogenic nematode Steinernema hermaphroditum.</title>
        <authorList>
            <person name="Schwarz E.M."/>
            <person name="Heppert J.K."/>
            <person name="Baniya A."/>
            <person name="Schwartz H.T."/>
            <person name="Tan C.-H."/>
            <person name="Antoshechkin I."/>
            <person name="Sternberg P.W."/>
            <person name="Goodrich-Blair H."/>
            <person name="Dillman A.R."/>
        </authorList>
    </citation>
    <scope>NUCLEOTIDE SEQUENCE</scope>
    <source>
        <strain evidence="2">PS9179</strain>
        <tissue evidence="2">Whole animal</tissue>
    </source>
</reference>